<evidence type="ECO:0000313" key="4">
    <source>
        <dbReference type="EMBL" id="EPY29156.1"/>
    </source>
</evidence>
<reference evidence="4 5" key="1">
    <citation type="journal article" date="2013" name="PLoS ONE">
        <title>Predicting the Proteins of Angomonas deanei, Strigomonas culicis and Their Respective Endosymbionts Reveals New Aspects of the Trypanosomatidae Family.</title>
        <authorList>
            <person name="Motta M.C."/>
            <person name="Martins A.C."/>
            <person name="de Souza S.S."/>
            <person name="Catta-Preta C.M."/>
            <person name="Silva R."/>
            <person name="Klein C.C."/>
            <person name="de Almeida L.G."/>
            <person name="de Lima Cunha O."/>
            <person name="Ciapina L.P."/>
            <person name="Brocchi M."/>
            <person name="Colabardini A.C."/>
            <person name="de Araujo Lima B."/>
            <person name="Machado C.R."/>
            <person name="de Almeida Soares C.M."/>
            <person name="Probst C.M."/>
            <person name="de Menezes C.B."/>
            <person name="Thompson C.E."/>
            <person name="Bartholomeu D.C."/>
            <person name="Gradia D.F."/>
            <person name="Pavoni D.P."/>
            <person name="Grisard E.C."/>
            <person name="Fantinatti-Garboggini F."/>
            <person name="Marchini F.K."/>
            <person name="Rodrigues-Luiz G.F."/>
            <person name="Wagner G."/>
            <person name="Goldman G.H."/>
            <person name="Fietto J.L."/>
            <person name="Elias M.C."/>
            <person name="Goldman M.H."/>
            <person name="Sagot M.F."/>
            <person name="Pereira M."/>
            <person name="Stoco P.H."/>
            <person name="de Mendonca-Neto R.P."/>
            <person name="Teixeira S.M."/>
            <person name="Maciel T.E."/>
            <person name="de Oliveira Mendes T.A."/>
            <person name="Urmenyi T.P."/>
            <person name="de Souza W."/>
            <person name="Schenkman S."/>
            <person name="de Vasconcelos A.T."/>
        </authorList>
    </citation>
    <scope>NUCLEOTIDE SEQUENCE [LARGE SCALE GENOMIC DNA]</scope>
</reference>
<keyword evidence="2" id="KW-0812">Transmembrane</keyword>
<proteinExistence type="predicted"/>
<evidence type="ECO:0000313" key="5">
    <source>
        <dbReference type="Proteomes" id="UP000015354"/>
    </source>
</evidence>
<organism evidence="4 5">
    <name type="scientific">Strigomonas culicis</name>
    <dbReference type="NCBI Taxonomy" id="28005"/>
    <lineage>
        <taxon>Eukaryota</taxon>
        <taxon>Discoba</taxon>
        <taxon>Euglenozoa</taxon>
        <taxon>Kinetoplastea</taxon>
        <taxon>Metakinetoplastina</taxon>
        <taxon>Trypanosomatida</taxon>
        <taxon>Trypanosomatidae</taxon>
        <taxon>Strigomonadinae</taxon>
        <taxon>Strigomonas</taxon>
    </lineage>
</organism>
<feature type="region of interest" description="Disordered" evidence="1">
    <location>
        <begin position="240"/>
        <end position="260"/>
    </location>
</feature>
<dbReference type="EMBL" id="ATMH01004697">
    <property type="protein sequence ID" value="EPY29156.1"/>
    <property type="molecule type" value="Genomic_DNA"/>
</dbReference>
<dbReference type="PROSITE" id="PS51257">
    <property type="entry name" value="PROKAR_LIPOPROTEIN"/>
    <property type="match status" value="1"/>
</dbReference>
<sequence length="260" mass="30168">MYVSRLYASMTFSFSLSCFLYYCCSVVQHTHCEIARYLYRVMSALVPSDAVALLYRRYLKAANRIPNVTIRMLLLQQIRAGFNRNKSLTSPSAQRELINQAHKDLQVLEDDRLSRTLYINRLGLVSCLDWEVRRTEYNFKPETQSFVALLLVIGFSVVFMIIYHAERIEQKRPDIAQMVNLMSMRLEADSVEELQQQREREVRSMLERKAHQRGLEQRILTTFYQAPMVDVPAPSLRNPSGAALYTTRPPAPAAQEHLRS</sequence>
<keyword evidence="2" id="KW-0472">Membrane</keyword>
<feature type="domain" description="Complex 1 LYR protein" evidence="3">
    <location>
        <begin position="51"/>
        <end position="107"/>
    </location>
</feature>
<keyword evidence="5" id="KW-1185">Reference proteome</keyword>
<dbReference type="AlphaFoldDB" id="S9VQ18"/>
<name>S9VQ18_9TRYP</name>
<protein>
    <recommendedName>
        <fullName evidence="3">Complex 1 LYR protein domain-containing protein</fullName>
    </recommendedName>
</protein>
<gene>
    <name evidence="4" type="ORF">STCU_04697</name>
</gene>
<accession>S9VQ18</accession>
<evidence type="ECO:0000259" key="3">
    <source>
        <dbReference type="Pfam" id="PF05347"/>
    </source>
</evidence>
<comment type="caution">
    <text evidence="4">The sequence shown here is derived from an EMBL/GenBank/DDBJ whole genome shotgun (WGS) entry which is preliminary data.</text>
</comment>
<evidence type="ECO:0000256" key="2">
    <source>
        <dbReference type="SAM" id="Phobius"/>
    </source>
</evidence>
<dbReference type="Pfam" id="PF05347">
    <property type="entry name" value="Complex1_LYR"/>
    <property type="match status" value="1"/>
</dbReference>
<dbReference type="OrthoDB" id="275715at2759"/>
<dbReference type="InterPro" id="IPR008011">
    <property type="entry name" value="Complex1_LYR_dom"/>
</dbReference>
<keyword evidence="2" id="KW-1133">Transmembrane helix</keyword>
<dbReference type="Proteomes" id="UP000015354">
    <property type="component" value="Unassembled WGS sequence"/>
</dbReference>
<evidence type="ECO:0000256" key="1">
    <source>
        <dbReference type="SAM" id="MobiDB-lite"/>
    </source>
</evidence>
<feature type="transmembrane region" description="Helical" evidence="2">
    <location>
        <begin position="6"/>
        <end position="25"/>
    </location>
</feature>
<feature type="transmembrane region" description="Helical" evidence="2">
    <location>
        <begin position="146"/>
        <end position="165"/>
    </location>
</feature>